<evidence type="ECO:0000256" key="1">
    <source>
        <dbReference type="ARBA" id="ARBA00022603"/>
    </source>
</evidence>
<dbReference type="InterPro" id="IPR016461">
    <property type="entry name" value="COMT-like"/>
</dbReference>
<accession>A0A8E2F0Z2</accession>
<evidence type="ECO:0000313" key="6">
    <source>
        <dbReference type="Proteomes" id="UP000250140"/>
    </source>
</evidence>
<dbReference type="SUPFAM" id="SSF53335">
    <property type="entry name" value="S-adenosyl-L-methionine-dependent methyltransferases"/>
    <property type="match status" value="1"/>
</dbReference>
<organism evidence="5 6">
    <name type="scientific">Glonium stellatum</name>
    <dbReference type="NCBI Taxonomy" id="574774"/>
    <lineage>
        <taxon>Eukaryota</taxon>
        <taxon>Fungi</taxon>
        <taxon>Dikarya</taxon>
        <taxon>Ascomycota</taxon>
        <taxon>Pezizomycotina</taxon>
        <taxon>Dothideomycetes</taxon>
        <taxon>Pleosporomycetidae</taxon>
        <taxon>Gloniales</taxon>
        <taxon>Gloniaceae</taxon>
        <taxon>Glonium</taxon>
    </lineage>
</organism>
<sequence length="418" mass="46721">MSSSRIAVLASTIEQNTRVLDEYLRKNGLPSPSFDASNPPDLVLPEDIMKAKGAALEAMDELEGLLLGPMPKIFHELTQKHTNLTSLHAVAKFNMASKFSAQETTTIPELASACGIDKKDCERLIRHALTNRIFTESSKGVIAHSAMTQAIANVPLLREWIEETCENMWSSAPRIVSAMAKWPGSEEPNETAFNIAHNSQLPFFAEISKDPANAKRFADSMSFFQASPGMQTALVIDNYNWAAYETGTIVDVGGSQGAVAIELAKRFPNIKCVVQDLPEVIAGAPKDVNPKQVKFQEYDFFTEQLVKDADVYFFRMIFHNWGDKYCVKILRNLIPALKKGARIVINDHVVPEPGVLSPYQDRQVRAFDLVMKECFNAKERDVNDWTNLLKEADERFAVLEIVRPVGSQLQMINVEWKG</sequence>
<protein>
    <submittedName>
        <fullName evidence="5">S-adenosyl-L-methionine-dependent methyltransferase</fullName>
    </submittedName>
</protein>
<feature type="domain" description="O-methyltransferase C-terminal" evidence="4">
    <location>
        <begin position="187"/>
        <end position="392"/>
    </location>
</feature>
<dbReference type="Gene3D" id="1.10.10.10">
    <property type="entry name" value="Winged helix-like DNA-binding domain superfamily/Winged helix DNA-binding domain"/>
    <property type="match status" value="1"/>
</dbReference>
<dbReference type="Pfam" id="PF00891">
    <property type="entry name" value="Methyltransf_2"/>
    <property type="match status" value="1"/>
</dbReference>
<evidence type="ECO:0000256" key="3">
    <source>
        <dbReference type="ARBA" id="ARBA00022691"/>
    </source>
</evidence>
<keyword evidence="1 5" id="KW-0489">Methyltransferase</keyword>
<dbReference type="GO" id="GO:0008171">
    <property type="term" value="F:O-methyltransferase activity"/>
    <property type="evidence" value="ECO:0007669"/>
    <property type="project" value="InterPro"/>
</dbReference>
<dbReference type="InterPro" id="IPR029063">
    <property type="entry name" value="SAM-dependent_MTases_sf"/>
</dbReference>
<name>A0A8E2F0Z2_9PEZI</name>
<dbReference type="InterPro" id="IPR001077">
    <property type="entry name" value="COMT_C"/>
</dbReference>
<gene>
    <name evidence="5" type="ORF">AOQ84DRAFT_407533</name>
</gene>
<keyword evidence="6" id="KW-1185">Reference proteome</keyword>
<dbReference type="OrthoDB" id="1606438at2759"/>
<dbReference type="Proteomes" id="UP000250140">
    <property type="component" value="Unassembled WGS sequence"/>
</dbReference>
<evidence type="ECO:0000259" key="4">
    <source>
        <dbReference type="Pfam" id="PF00891"/>
    </source>
</evidence>
<dbReference type="GO" id="GO:0032259">
    <property type="term" value="P:methylation"/>
    <property type="evidence" value="ECO:0007669"/>
    <property type="project" value="UniProtKB-KW"/>
</dbReference>
<dbReference type="PANTHER" id="PTHR43712">
    <property type="entry name" value="PUTATIVE (AFU_ORTHOLOGUE AFUA_4G14580)-RELATED"/>
    <property type="match status" value="1"/>
</dbReference>
<evidence type="ECO:0000256" key="2">
    <source>
        <dbReference type="ARBA" id="ARBA00022679"/>
    </source>
</evidence>
<dbReference type="PROSITE" id="PS51683">
    <property type="entry name" value="SAM_OMT_II"/>
    <property type="match status" value="1"/>
</dbReference>
<proteinExistence type="predicted"/>
<keyword evidence="2 5" id="KW-0808">Transferase</keyword>
<dbReference type="InterPro" id="IPR036388">
    <property type="entry name" value="WH-like_DNA-bd_sf"/>
</dbReference>
<dbReference type="AlphaFoldDB" id="A0A8E2F0Z2"/>
<dbReference type="EMBL" id="KV749712">
    <property type="protein sequence ID" value="OCL08126.1"/>
    <property type="molecule type" value="Genomic_DNA"/>
</dbReference>
<dbReference type="Gene3D" id="3.40.50.150">
    <property type="entry name" value="Vaccinia Virus protein VP39"/>
    <property type="match status" value="1"/>
</dbReference>
<dbReference type="PANTHER" id="PTHR43712:SF12">
    <property type="entry name" value="STERIGMATOCYSTIN 8-O-METHYLTRANSFERASE"/>
    <property type="match status" value="1"/>
</dbReference>
<keyword evidence="3" id="KW-0949">S-adenosyl-L-methionine</keyword>
<reference evidence="5 6" key="1">
    <citation type="journal article" date="2016" name="Nat. Commun.">
        <title>Ectomycorrhizal ecology is imprinted in the genome of the dominant symbiotic fungus Cenococcum geophilum.</title>
        <authorList>
            <consortium name="DOE Joint Genome Institute"/>
            <person name="Peter M."/>
            <person name="Kohler A."/>
            <person name="Ohm R.A."/>
            <person name="Kuo A."/>
            <person name="Krutzmann J."/>
            <person name="Morin E."/>
            <person name="Arend M."/>
            <person name="Barry K.W."/>
            <person name="Binder M."/>
            <person name="Choi C."/>
            <person name="Clum A."/>
            <person name="Copeland A."/>
            <person name="Grisel N."/>
            <person name="Haridas S."/>
            <person name="Kipfer T."/>
            <person name="LaButti K."/>
            <person name="Lindquist E."/>
            <person name="Lipzen A."/>
            <person name="Maire R."/>
            <person name="Meier B."/>
            <person name="Mihaltcheva S."/>
            <person name="Molinier V."/>
            <person name="Murat C."/>
            <person name="Poggeler S."/>
            <person name="Quandt C.A."/>
            <person name="Sperisen C."/>
            <person name="Tritt A."/>
            <person name="Tisserant E."/>
            <person name="Crous P.W."/>
            <person name="Henrissat B."/>
            <person name="Nehls U."/>
            <person name="Egli S."/>
            <person name="Spatafora J.W."/>
            <person name="Grigoriev I.V."/>
            <person name="Martin F.M."/>
        </authorList>
    </citation>
    <scope>NUCLEOTIDE SEQUENCE [LARGE SCALE GENOMIC DNA]</scope>
    <source>
        <strain evidence="5 6">CBS 207.34</strain>
    </source>
</reference>
<evidence type="ECO:0000313" key="5">
    <source>
        <dbReference type="EMBL" id="OCL08126.1"/>
    </source>
</evidence>
<dbReference type="CDD" id="cd02440">
    <property type="entry name" value="AdoMet_MTases"/>
    <property type="match status" value="1"/>
</dbReference>